<evidence type="ECO:0000256" key="1">
    <source>
        <dbReference type="ARBA" id="ARBA00022837"/>
    </source>
</evidence>
<reference evidence="4" key="1">
    <citation type="submission" date="2021-02" db="EMBL/GenBank/DDBJ databases">
        <authorList>
            <person name="Dougan E. K."/>
            <person name="Rhodes N."/>
            <person name="Thang M."/>
            <person name="Chan C."/>
        </authorList>
    </citation>
    <scope>NUCLEOTIDE SEQUENCE</scope>
</reference>
<dbReference type="SMART" id="SM00054">
    <property type="entry name" value="EFh"/>
    <property type="match status" value="3"/>
</dbReference>
<proteinExistence type="predicted"/>
<dbReference type="PROSITE" id="PS50222">
    <property type="entry name" value="EF_HAND_2"/>
    <property type="match status" value="3"/>
</dbReference>
<organism evidence="4 5">
    <name type="scientific">Polarella glacialis</name>
    <name type="common">Dinoflagellate</name>
    <dbReference type="NCBI Taxonomy" id="89957"/>
    <lineage>
        <taxon>Eukaryota</taxon>
        <taxon>Sar</taxon>
        <taxon>Alveolata</taxon>
        <taxon>Dinophyceae</taxon>
        <taxon>Suessiales</taxon>
        <taxon>Suessiaceae</taxon>
        <taxon>Polarella</taxon>
    </lineage>
</organism>
<dbReference type="Pfam" id="PF13499">
    <property type="entry name" value="EF-hand_7"/>
    <property type="match status" value="1"/>
</dbReference>
<evidence type="ECO:0000313" key="5">
    <source>
        <dbReference type="Proteomes" id="UP000626109"/>
    </source>
</evidence>
<gene>
    <name evidence="4" type="ORF">PGLA2088_LOCUS47234</name>
</gene>
<keyword evidence="1" id="KW-0106">Calcium</keyword>
<feature type="region of interest" description="Disordered" evidence="2">
    <location>
        <begin position="364"/>
        <end position="383"/>
    </location>
</feature>
<dbReference type="Gene3D" id="1.10.238.10">
    <property type="entry name" value="EF-hand"/>
    <property type="match status" value="1"/>
</dbReference>
<dbReference type="InterPro" id="IPR018247">
    <property type="entry name" value="EF_Hand_1_Ca_BS"/>
</dbReference>
<dbReference type="Pfam" id="PF13202">
    <property type="entry name" value="EF-hand_5"/>
    <property type="match status" value="1"/>
</dbReference>
<evidence type="ECO:0000313" key="4">
    <source>
        <dbReference type="EMBL" id="CAE8734310.1"/>
    </source>
</evidence>
<name>A0A813LP01_POLGL</name>
<protein>
    <recommendedName>
        <fullName evidence="3">EF-hand domain-containing protein</fullName>
    </recommendedName>
</protein>
<feature type="domain" description="EF-hand" evidence="3">
    <location>
        <begin position="631"/>
        <end position="666"/>
    </location>
</feature>
<evidence type="ECO:0000256" key="2">
    <source>
        <dbReference type="SAM" id="MobiDB-lite"/>
    </source>
</evidence>
<feature type="region of interest" description="Disordered" evidence="2">
    <location>
        <begin position="300"/>
        <end position="343"/>
    </location>
</feature>
<dbReference type="CDD" id="cd00051">
    <property type="entry name" value="EFh"/>
    <property type="match status" value="1"/>
</dbReference>
<accession>A0A813LP01</accession>
<comment type="caution">
    <text evidence="4">The sequence shown here is derived from an EMBL/GenBank/DDBJ whole genome shotgun (WGS) entry which is preliminary data.</text>
</comment>
<dbReference type="SUPFAM" id="SSF47473">
    <property type="entry name" value="EF-hand"/>
    <property type="match status" value="1"/>
</dbReference>
<dbReference type="EMBL" id="CAJNNW010036441">
    <property type="protein sequence ID" value="CAE8734310.1"/>
    <property type="molecule type" value="Genomic_DNA"/>
</dbReference>
<feature type="compositionally biased region" description="Polar residues" evidence="2">
    <location>
        <begin position="175"/>
        <end position="187"/>
    </location>
</feature>
<dbReference type="GO" id="GO:0005509">
    <property type="term" value="F:calcium ion binding"/>
    <property type="evidence" value="ECO:0007669"/>
    <property type="project" value="InterPro"/>
</dbReference>
<feature type="domain" description="EF-hand" evidence="3">
    <location>
        <begin position="590"/>
        <end position="625"/>
    </location>
</feature>
<feature type="region of interest" description="Disordered" evidence="2">
    <location>
        <begin position="65"/>
        <end position="93"/>
    </location>
</feature>
<feature type="region of interest" description="Disordered" evidence="2">
    <location>
        <begin position="152"/>
        <end position="190"/>
    </location>
</feature>
<dbReference type="PROSITE" id="PS00018">
    <property type="entry name" value="EF_HAND_1"/>
    <property type="match status" value="3"/>
</dbReference>
<dbReference type="InterPro" id="IPR011992">
    <property type="entry name" value="EF-hand-dom_pair"/>
</dbReference>
<feature type="domain" description="EF-hand" evidence="3">
    <location>
        <begin position="473"/>
        <end position="508"/>
    </location>
</feature>
<sequence length="673" mass="75057">MAASIDAGDTEGAVLAQNIASSYAAELLEGCQAIADLFDGNAIQPKFHLMPFTYEGFGWDAESAASRLGNEEESPAADQKPSSLPVESAGNPLAGQGEELRVLEQPMQMTQEPGMLQNGVQQPWWQQLCQLHLRACQKQVLQHEQLQCQLKHRQPEQGKVQQRQQSPEVREQQHKQQLVHSPEQPQQGWRPEDKLQLLQPQRHELRDSWETPVTQKLLTATSQHESEITKAALPVVLRTRMLSSTTCRSATDRPKSAMGSLTMFAERAIPGDKRPPSAPAAARPPRQPLWAKELKEKVMLSPPMFPPTTGRTRRPPPRGNRPVSAPMSGKPQAGKAPWAPGKERARLGPIQVCMASETEVARARRRCQPGAPQLRRTSPGGADGALAKLVRTTLRSKEAVFATRRHRLWAPPMPVNAKDDTAEAEHADAKAVLQEFAGRVLKVSQAPSSEEASLGVPVWECHQMARQLTMPVDDVLVAKSVFDSFDEDKSGYLGREEFSKGVQKMLDVQLEDPDLAESQANSSQASFNKWATFISENAQDNGDGSAPIVGINFYSFVQWYYSSGWMENLLLSENERWLRKLAKDHGITANHVDNIKDCFDLYDQDHSGQVDISEFTLIIHKVFHVPLGQQLPWARTRFFWSQIDKDGSGKVDFGEFLDWWLVNFKDARVGTVS</sequence>
<dbReference type="Proteomes" id="UP000626109">
    <property type="component" value="Unassembled WGS sequence"/>
</dbReference>
<evidence type="ECO:0000259" key="3">
    <source>
        <dbReference type="PROSITE" id="PS50222"/>
    </source>
</evidence>
<dbReference type="InterPro" id="IPR002048">
    <property type="entry name" value="EF_hand_dom"/>
</dbReference>
<dbReference type="AlphaFoldDB" id="A0A813LP01"/>